<evidence type="ECO:0000313" key="2">
    <source>
        <dbReference type="EMBL" id="MCA6068715.1"/>
    </source>
</evidence>
<reference evidence="2 3" key="1">
    <citation type="submission" date="2021-09" db="EMBL/GenBank/DDBJ databases">
        <title>Genome sequencing and assembly of Chryseobacterium sp. RG1.</title>
        <authorList>
            <person name="Chhetri G."/>
        </authorList>
    </citation>
    <scope>NUCLEOTIDE SEQUENCE [LARGE SCALE GENOMIC DNA]</scope>
    <source>
        <strain evidence="2 3">RG1</strain>
    </source>
</reference>
<gene>
    <name evidence="2" type="ORF">JI747_016220</name>
</gene>
<keyword evidence="1" id="KW-0472">Membrane</keyword>
<dbReference type="EMBL" id="JAERSE020000004">
    <property type="protein sequence ID" value="MCA6068715.1"/>
    <property type="molecule type" value="Genomic_DNA"/>
</dbReference>
<dbReference type="RefSeq" id="WP_225689920.1">
    <property type="nucleotide sequence ID" value="NZ_JAERSE020000004.1"/>
</dbReference>
<feature type="transmembrane region" description="Helical" evidence="1">
    <location>
        <begin position="6"/>
        <end position="26"/>
    </location>
</feature>
<dbReference type="Proteomes" id="UP000618240">
    <property type="component" value="Unassembled WGS sequence"/>
</dbReference>
<organism evidence="2 3">
    <name type="scientific">Chryseobacterium tagetis</name>
    <dbReference type="NCBI Taxonomy" id="2801334"/>
    <lineage>
        <taxon>Bacteria</taxon>
        <taxon>Pseudomonadati</taxon>
        <taxon>Bacteroidota</taxon>
        <taxon>Flavobacteriia</taxon>
        <taxon>Flavobacteriales</taxon>
        <taxon>Weeksellaceae</taxon>
        <taxon>Chryseobacterium group</taxon>
        <taxon>Chryseobacterium</taxon>
    </lineage>
</organism>
<keyword evidence="1" id="KW-0812">Transmembrane</keyword>
<protein>
    <submittedName>
        <fullName evidence="2">Uncharacterized protein</fullName>
    </submittedName>
</protein>
<comment type="caution">
    <text evidence="2">The sequence shown here is derived from an EMBL/GenBank/DDBJ whole genome shotgun (WGS) entry which is preliminary data.</text>
</comment>
<accession>A0ABS8A6Z7</accession>
<proteinExistence type="predicted"/>
<keyword evidence="1" id="KW-1133">Transmembrane helix</keyword>
<name>A0ABS8A6Z7_9FLAO</name>
<keyword evidence="3" id="KW-1185">Reference proteome</keyword>
<sequence>MFENIVSGIIGGVIVIIIERLINWYYKVKELKNGNSPRNLNSNIILTNELIETFHPERNYLKVKEILGSPDKSYEDFSIFEDELGESEKFMSDLYFLKNANLKITTVDNKSIHSITVFSYTKKLEIPGMYYPCENTSLTLGEAKICNEIIKYINKYTPVHTIRDLGFAIQNYSGAPFYKYITFFCFDDVTKVKENFLIDEFIGKPIEGFCLSNSVSTFYIHDYELR</sequence>
<evidence type="ECO:0000313" key="3">
    <source>
        <dbReference type="Proteomes" id="UP000618240"/>
    </source>
</evidence>
<evidence type="ECO:0000256" key="1">
    <source>
        <dbReference type="SAM" id="Phobius"/>
    </source>
</evidence>